<feature type="compositionally biased region" description="Basic residues" evidence="1">
    <location>
        <begin position="119"/>
        <end position="128"/>
    </location>
</feature>
<feature type="compositionally biased region" description="Low complexity" evidence="1">
    <location>
        <begin position="159"/>
        <end position="183"/>
    </location>
</feature>
<sequence length="304" mass="34660">MGIGSRWTSSGRHSRGSAAPNGGRVDSAARPRRRRLRRRLQPHDHELLDRVAHRESVPGHPGGRPRRGRPDAGTPSAEHAPGLSHRHRGPLELDRLASLLLPRGQRGPADDRRGDPWRPRRPRHRRHGAPAAQSLLRPETVADHRDVLQRSGLLRRAGARLQSQPAGAATAHGQHGQARAAGLQRGGRVEPRARHRLHHRREDTGARRTGRQGSADFHTENVAQHLREQRTKSWPIVDPRDGRRRDRRRRLVLALRSTILDLVLWCTTTQCKFSRRQYRVDRTERSKVNKKYTSFLNCKRLCFV</sequence>
<feature type="compositionally biased region" description="Basic and acidic residues" evidence="1">
    <location>
        <begin position="108"/>
        <end position="118"/>
    </location>
</feature>
<dbReference type="AlphaFoldDB" id="A0A6H5I1Q8"/>
<dbReference type="Proteomes" id="UP000479190">
    <property type="component" value="Unassembled WGS sequence"/>
</dbReference>
<keyword evidence="3" id="KW-1185">Reference proteome</keyword>
<reference evidence="2 3" key="1">
    <citation type="submission" date="2020-02" db="EMBL/GenBank/DDBJ databases">
        <authorList>
            <person name="Ferguson B K."/>
        </authorList>
    </citation>
    <scope>NUCLEOTIDE SEQUENCE [LARGE SCALE GENOMIC DNA]</scope>
</reference>
<accession>A0A6H5I1Q8</accession>
<feature type="region of interest" description="Disordered" evidence="1">
    <location>
        <begin position="159"/>
        <end position="217"/>
    </location>
</feature>
<evidence type="ECO:0000313" key="3">
    <source>
        <dbReference type="Proteomes" id="UP000479190"/>
    </source>
</evidence>
<dbReference type="EMBL" id="CADCXV010000125">
    <property type="protein sequence ID" value="CAB0028362.1"/>
    <property type="molecule type" value="Genomic_DNA"/>
</dbReference>
<organism evidence="2 3">
    <name type="scientific">Trichogramma brassicae</name>
    <dbReference type="NCBI Taxonomy" id="86971"/>
    <lineage>
        <taxon>Eukaryota</taxon>
        <taxon>Metazoa</taxon>
        <taxon>Ecdysozoa</taxon>
        <taxon>Arthropoda</taxon>
        <taxon>Hexapoda</taxon>
        <taxon>Insecta</taxon>
        <taxon>Pterygota</taxon>
        <taxon>Neoptera</taxon>
        <taxon>Endopterygota</taxon>
        <taxon>Hymenoptera</taxon>
        <taxon>Apocrita</taxon>
        <taxon>Proctotrupomorpha</taxon>
        <taxon>Chalcidoidea</taxon>
        <taxon>Trichogrammatidae</taxon>
        <taxon>Trichogramma</taxon>
    </lineage>
</organism>
<feature type="compositionally biased region" description="Basic residues" evidence="1">
    <location>
        <begin position="30"/>
        <end position="40"/>
    </location>
</feature>
<feature type="compositionally biased region" description="Basic and acidic residues" evidence="1">
    <location>
        <begin position="41"/>
        <end position="57"/>
    </location>
</feature>
<feature type="compositionally biased region" description="Polar residues" evidence="1">
    <location>
        <begin position="1"/>
        <end position="11"/>
    </location>
</feature>
<protein>
    <submittedName>
        <fullName evidence="2">Uncharacterized protein</fullName>
    </submittedName>
</protein>
<evidence type="ECO:0000313" key="2">
    <source>
        <dbReference type="EMBL" id="CAB0028362.1"/>
    </source>
</evidence>
<proteinExistence type="predicted"/>
<feature type="region of interest" description="Disordered" evidence="1">
    <location>
        <begin position="1"/>
        <end position="143"/>
    </location>
</feature>
<gene>
    <name evidence="2" type="ORF">TBRA_LOCUS548</name>
</gene>
<evidence type="ECO:0000256" key="1">
    <source>
        <dbReference type="SAM" id="MobiDB-lite"/>
    </source>
</evidence>
<name>A0A6H5I1Q8_9HYME</name>